<feature type="transmembrane region" description="Helical" evidence="1">
    <location>
        <begin position="31"/>
        <end position="50"/>
    </location>
</feature>
<feature type="transmembrane region" description="Helical" evidence="1">
    <location>
        <begin position="109"/>
        <end position="129"/>
    </location>
</feature>
<feature type="domain" description="UPF0547" evidence="2">
    <location>
        <begin position="154"/>
        <end position="179"/>
    </location>
</feature>
<keyword evidence="1" id="KW-0472">Membrane</keyword>
<proteinExistence type="predicted"/>
<dbReference type="Pfam" id="PF10571">
    <property type="entry name" value="UPF0547"/>
    <property type="match status" value="1"/>
</dbReference>
<evidence type="ECO:0000313" key="4">
    <source>
        <dbReference type="Proteomes" id="UP000093861"/>
    </source>
</evidence>
<dbReference type="InterPro" id="IPR018886">
    <property type="entry name" value="UPF0547"/>
</dbReference>
<evidence type="ECO:0000256" key="1">
    <source>
        <dbReference type="SAM" id="Phobius"/>
    </source>
</evidence>
<sequence length="233" mass="24824">MIVGAFAMALSTFLPLDQPTGVFRMVEDNTLIQHGGWILIALALGAAVWGYRVSQGRSTARWAPIIFCVIAAVYVLFIASDESVRTLYPVGPDGNPITTQPGMVANLGIAIYVAGVGVVATFIGSMMVFQTANQALDANDDLPESLNKSEASTKKCPDCAETILADAKVCKHCGYRFDAAPSAGATKQPSGKSSKVRCSRCQHVQVVPRSDSTFVCEKCDAKLKRKTDSAKSN</sequence>
<dbReference type="Proteomes" id="UP000093861">
    <property type="component" value="Unassembled WGS sequence"/>
</dbReference>
<gene>
    <name evidence="3" type="ORF">A5685_05175</name>
</gene>
<comment type="caution">
    <text evidence="3">The sequence shown here is derived from an EMBL/GenBank/DDBJ whole genome shotgun (WGS) entry which is preliminary data.</text>
</comment>
<dbReference type="AlphaFoldDB" id="A0A1A2S4V0"/>
<evidence type="ECO:0000259" key="2">
    <source>
        <dbReference type="Pfam" id="PF10571"/>
    </source>
</evidence>
<name>A0A1A2S4V0_9MYCO</name>
<feature type="transmembrane region" description="Helical" evidence="1">
    <location>
        <begin position="62"/>
        <end position="80"/>
    </location>
</feature>
<evidence type="ECO:0000313" key="3">
    <source>
        <dbReference type="EMBL" id="OBH58772.1"/>
    </source>
</evidence>
<accession>A0A1A2S4V0</accession>
<keyword evidence="1" id="KW-0812">Transmembrane</keyword>
<protein>
    <recommendedName>
        <fullName evidence="2">UPF0547 domain-containing protein</fullName>
    </recommendedName>
</protein>
<organism evidence="3 4">
    <name type="scientific">Mycobacterium colombiense</name>
    <dbReference type="NCBI Taxonomy" id="339268"/>
    <lineage>
        <taxon>Bacteria</taxon>
        <taxon>Bacillati</taxon>
        <taxon>Actinomycetota</taxon>
        <taxon>Actinomycetes</taxon>
        <taxon>Mycobacteriales</taxon>
        <taxon>Mycobacteriaceae</taxon>
        <taxon>Mycobacterium</taxon>
        <taxon>Mycobacterium avium complex (MAC)</taxon>
    </lineage>
</organism>
<dbReference type="RefSeq" id="WP_064952570.1">
    <property type="nucleotide sequence ID" value="NZ_LZJS01000107.1"/>
</dbReference>
<reference evidence="3 4" key="1">
    <citation type="submission" date="2016-06" db="EMBL/GenBank/DDBJ databases">
        <authorList>
            <person name="Kjaerup R.B."/>
            <person name="Dalgaard T.S."/>
            <person name="Juul-Madsen H.R."/>
        </authorList>
    </citation>
    <scope>NUCLEOTIDE SEQUENCE [LARGE SCALE GENOMIC DNA]</scope>
    <source>
        <strain evidence="3 4">E2464</strain>
    </source>
</reference>
<dbReference type="EMBL" id="LZJS01000107">
    <property type="protein sequence ID" value="OBH58772.1"/>
    <property type="molecule type" value="Genomic_DNA"/>
</dbReference>
<keyword evidence="1" id="KW-1133">Transmembrane helix</keyword>